<accession>A0AAV0XV71</accession>
<sequence length="632" mass="72903">MNINNAAVNACQAIGIGHTQLAELSGFLDLPALSSTGFLRVQTEVAEIIHATAWDEMKKAGEEERRLAIESGSLDVDGIPIITVVADGQWSKRSYKTKYDALSGAASIIGYRTQKVLFVGIRNKYCIICQRSSSMKDKEKPVHTCFLNWKKASTCMEADGVLQGFSNSVEMHGLKYNCLIGDGDSSVTKRLAESRPYGFNFTIRKIECKNHLMRNYASKLTTLARNSSYPLRVRKFILSKIKRFRCDVQMAALHWRKEINTTKTQKIKGLRSDLINAPYHRIGYHSNCSSRGNYNTRVEAAIVSFNSKQYLRQIHKTLTKCSPGIFGKKFLKNSQRIRLNTSKRRQLFPEKRKAKKSKTDGEDEDYGLAEPLIEFFSSEEMENKKITFLEELGRADVKKIEFETREQSNSEMWYNERKIRLTASRFGQICKMRSNTSCKNVVHNILYASDSLQTKSVQYGREMETLARQKFEQLSKEKVYENGLIIDPEFPFLAASPDGEHYLLEIKCPYSARDSIDAIEAVNSKLLQYCKVEGQEIKLKKEHVYYYQIMGQLHATKRKKCFFVIYTAKWISIEEIYFDQSFWDSKMSEPLQTFYMKSLLPEIIDPQFPKRMLKSDIREPDHIKKKMIIKKN</sequence>
<dbReference type="EMBL" id="CARXXK010001040">
    <property type="protein sequence ID" value="CAI6372524.1"/>
    <property type="molecule type" value="Genomic_DNA"/>
</dbReference>
<dbReference type="Proteomes" id="UP001160148">
    <property type="component" value="Unassembled WGS sequence"/>
</dbReference>
<feature type="region of interest" description="Disordered" evidence="1">
    <location>
        <begin position="342"/>
        <end position="363"/>
    </location>
</feature>
<evidence type="ECO:0008006" key="6">
    <source>
        <dbReference type="Google" id="ProtNLM"/>
    </source>
</evidence>
<reference evidence="4 5" key="1">
    <citation type="submission" date="2023-01" db="EMBL/GenBank/DDBJ databases">
        <authorList>
            <person name="Whitehead M."/>
        </authorList>
    </citation>
    <scope>NUCLEOTIDE SEQUENCE [LARGE SCALE GENOMIC DNA]</scope>
</reference>
<dbReference type="SUPFAM" id="SSF52980">
    <property type="entry name" value="Restriction endonuclease-like"/>
    <property type="match status" value="1"/>
</dbReference>
<feature type="compositionally biased region" description="Basic residues" evidence="1">
    <location>
        <begin position="342"/>
        <end position="356"/>
    </location>
</feature>
<evidence type="ECO:0000313" key="5">
    <source>
        <dbReference type="Proteomes" id="UP001160148"/>
    </source>
</evidence>
<organism evidence="4 5">
    <name type="scientific">Macrosiphum euphorbiae</name>
    <name type="common">potato aphid</name>
    <dbReference type="NCBI Taxonomy" id="13131"/>
    <lineage>
        <taxon>Eukaryota</taxon>
        <taxon>Metazoa</taxon>
        <taxon>Ecdysozoa</taxon>
        <taxon>Arthropoda</taxon>
        <taxon>Hexapoda</taxon>
        <taxon>Insecta</taxon>
        <taxon>Pterygota</taxon>
        <taxon>Neoptera</taxon>
        <taxon>Paraneoptera</taxon>
        <taxon>Hemiptera</taxon>
        <taxon>Sternorrhyncha</taxon>
        <taxon>Aphidomorpha</taxon>
        <taxon>Aphidoidea</taxon>
        <taxon>Aphididae</taxon>
        <taxon>Macrosiphini</taxon>
        <taxon>Macrosiphum</taxon>
    </lineage>
</organism>
<keyword evidence="5" id="KW-1185">Reference proteome</keyword>
<dbReference type="InterPro" id="IPR051703">
    <property type="entry name" value="NF-kappa-B_Signaling_Reg"/>
</dbReference>
<feature type="domain" description="Mutator-like transposase" evidence="3">
    <location>
        <begin position="2"/>
        <end position="290"/>
    </location>
</feature>
<comment type="caution">
    <text evidence="4">The sequence shown here is derived from an EMBL/GenBank/DDBJ whole genome shotgun (WGS) entry which is preliminary data.</text>
</comment>
<dbReference type="PANTHER" id="PTHR46609">
    <property type="entry name" value="EXONUCLEASE, PHAGE-TYPE/RECB, C-TERMINAL DOMAIN-CONTAINING PROTEIN"/>
    <property type="match status" value="1"/>
</dbReference>
<dbReference type="InterPro" id="IPR019080">
    <property type="entry name" value="YqaJ_viral_recombinase"/>
</dbReference>
<dbReference type="CDD" id="cd22343">
    <property type="entry name" value="PDDEXK_lambda_exonuclease-like"/>
    <property type="match status" value="1"/>
</dbReference>
<feature type="domain" description="YqaJ viral recombinase" evidence="2">
    <location>
        <begin position="413"/>
        <end position="558"/>
    </location>
</feature>
<dbReference type="AlphaFoldDB" id="A0AAV0XV71"/>
<dbReference type="Pfam" id="PF09588">
    <property type="entry name" value="YqaJ"/>
    <property type="match status" value="1"/>
</dbReference>
<proteinExistence type="predicted"/>
<dbReference type="PANTHER" id="PTHR46609:SF8">
    <property type="entry name" value="YQAJ VIRAL RECOMBINASE DOMAIN-CONTAINING PROTEIN"/>
    <property type="match status" value="1"/>
</dbReference>
<name>A0AAV0XV71_9HEMI</name>
<evidence type="ECO:0000256" key="1">
    <source>
        <dbReference type="SAM" id="MobiDB-lite"/>
    </source>
</evidence>
<evidence type="ECO:0000259" key="2">
    <source>
        <dbReference type="Pfam" id="PF09588"/>
    </source>
</evidence>
<gene>
    <name evidence="4" type="ORF">MEUPH1_LOCUS26380</name>
</gene>
<dbReference type="GO" id="GO:0006281">
    <property type="term" value="P:DNA repair"/>
    <property type="evidence" value="ECO:0007669"/>
    <property type="project" value="UniProtKB-ARBA"/>
</dbReference>
<dbReference type="InterPro" id="IPR049012">
    <property type="entry name" value="Mutator_transp_dom"/>
</dbReference>
<dbReference type="Pfam" id="PF20700">
    <property type="entry name" value="Mutator"/>
    <property type="match status" value="1"/>
</dbReference>
<protein>
    <recommendedName>
        <fullName evidence="6">YqaJ viral recombinase domain-containing protein</fullName>
    </recommendedName>
</protein>
<dbReference type="InterPro" id="IPR011335">
    <property type="entry name" value="Restrct_endonuc-II-like"/>
</dbReference>
<evidence type="ECO:0000313" key="4">
    <source>
        <dbReference type="EMBL" id="CAI6372524.1"/>
    </source>
</evidence>
<dbReference type="InterPro" id="IPR011604">
    <property type="entry name" value="PDDEXK-like_dom_sf"/>
</dbReference>
<dbReference type="Gene3D" id="3.90.320.10">
    <property type="match status" value="1"/>
</dbReference>
<evidence type="ECO:0000259" key="3">
    <source>
        <dbReference type="Pfam" id="PF20700"/>
    </source>
</evidence>